<keyword evidence="3" id="KW-1185">Reference proteome</keyword>
<dbReference type="AlphaFoldDB" id="A0A934X2U9"/>
<gene>
    <name evidence="2" type="ORF">JKA74_20520</name>
</gene>
<dbReference type="PANTHER" id="PTHR35796:SF3">
    <property type="entry name" value="BHLH DOMAIN-CONTAINING PROTEIN"/>
    <property type="match status" value="1"/>
</dbReference>
<dbReference type="RefSeq" id="WP_201433123.1">
    <property type="nucleotide sequence ID" value="NZ_JAEQBW010000020.1"/>
</dbReference>
<dbReference type="Gene3D" id="2.30.29.50">
    <property type="entry name" value="Bacterial Pleckstrin homology domain"/>
    <property type="match status" value="1"/>
</dbReference>
<feature type="domain" description="Bacterial Pleckstrin homology" evidence="1">
    <location>
        <begin position="9"/>
        <end position="125"/>
    </location>
</feature>
<evidence type="ECO:0000313" key="2">
    <source>
        <dbReference type="EMBL" id="MBK6267437.1"/>
    </source>
</evidence>
<dbReference type="Proteomes" id="UP000611723">
    <property type="component" value="Unassembled WGS sequence"/>
</dbReference>
<reference evidence="2" key="1">
    <citation type="submission" date="2021-01" db="EMBL/GenBank/DDBJ databases">
        <title>Marivirga aurantiaca sp. nov., isolated from intertidal surface sediments.</title>
        <authorList>
            <person name="Zhang M."/>
        </authorList>
    </citation>
    <scope>NUCLEOTIDE SEQUENCE</scope>
    <source>
        <strain evidence="2">S37H4</strain>
    </source>
</reference>
<dbReference type="SUPFAM" id="SSF50729">
    <property type="entry name" value="PH domain-like"/>
    <property type="match status" value="1"/>
</dbReference>
<comment type="caution">
    <text evidence="2">The sequence shown here is derived from an EMBL/GenBank/DDBJ whole genome shotgun (WGS) entry which is preliminary data.</text>
</comment>
<evidence type="ECO:0000259" key="1">
    <source>
        <dbReference type="Pfam" id="PF08000"/>
    </source>
</evidence>
<proteinExistence type="predicted"/>
<dbReference type="CDD" id="cd13225">
    <property type="entry name" value="PH-like_bacteria"/>
    <property type="match status" value="1"/>
</dbReference>
<organism evidence="2 3">
    <name type="scientific">Marivirga aurantiaca</name>
    <dbReference type="NCBI Taxonomy" id="2802615"/>
    <lineage>
        <taxon>Bacteria</taxon>
        <taxon>Pseudomonadati</taxon>
        <taxon>Bacteroidota</taxon>
        <taxon>Cytophagia</taxon>
        <taxon>Cytophagales</taxon>
        <taxon>Marivirgaceae</taxon>
        <taxon>Marivirga</taxon>
    </lineage>
</organism>
<dbReference type="EMBL" id="JAEQBW010000020">
    <property type="protein sequence ID" value="MBK6267437.1"/>
    <property type="molecule type" value="Genomic_DNA"/>
</dbReference>
<protein>
    <submittedName>
        <fullName evidence="2">PH domain-containing protein</fullName>
    </submittedName>
</protein>
<dbReference type="InterPro" id="IPR037063">
    <property type="entry name" value="PHb_sf"/>
</dbReference>
<name>A0A934X2U9_9BACT</name>
<accession>A0A934X2U9</accession>
<dbReference type="Pfam" id="PF08000">
    <property type="entry name" value="bPH_1"/>
    <property type="match status" value="1"/>
</dbReference>
<evidence type="ECO:0000313" key="3">
    <source>
        <dbReference type="Proteomes" id="UP000611723"/>
    </source>
</evidence>
<dbReference type="InterPro" id="IPR012544">
    <property type="entry name" value="PHb"/>
</dbReference>
<sequence length="125" mass="14176">MGILSSLLSGNSGVLEYEKLINDYEPLIALGEEIVVGFKLSTDIFIFTDKRLILIEKHEHAGKNVEYLSIFYKSISRFSVEAARAFDSDSELKIWIQGEIKPSIVKKFSKAVNVYEVQKILAQYV</sequence>
<dbReference type="PANTHER" id="PTHR35796">
    <property type="entry name" value="HYPOTHETICAL CYTOSOLIC PROTEIN"/>
    <property type="match status" value="1"/>
</dbReference>